<name>A0ACB0M9S7_TRIPR</name>
<evidence type="ECO:0000313" key="2">
    <source>
        <dbReference type="Proteomes" id="UP001177021"/>
    </source>
</evidence>
<dbReference type="EMBL" id="CASHSV030000823">
    <property type="protein sequence ID" value="CAJ2678086.1"/>
    <property type="molecule type" value="Genomic_DNA"/>
</dbReference>
<evidence type="ECO:0000313" key="1">
    <source>
        <dbReference type="EMBL" id="CAJ2678086.1"/>
    </source>
</evidence>
<proteinExistence type="predicted"/>
<sequence length="99" mass="10761">MDLEIHSILYVGQIKDCTCWFCYSSSNLNSLDLETLCVGIESFHMHQVLKESAILRISGSVVLNIVEISINFKDGWHGSCLGDPGRAGFGGLIGRGDAT</sequence>
<comment type="caution">
    <text evidence="1">The sequence shown here is derived from an EMBL/GenBank/DDBJ whole genome shotgun (WGS) entry which is preliminary data.</text>
</comment>
<keyword evidence="2" id="KW-1185">Reference proteome</keyword>
<organism evidence="1 2">
    <name type="scientific">Trifolium pratense</name>
    <name type="common">Red clover</name>
    <dbReference type="NCBI Taxonomy" id="57577"/>
    <lineage>
        <taxon>Eukaryota</taxon>
        <taxon>Viridiplantae</taxon>
        <taxon>Streptophyta</taxon>
        <taxon>Embryophyta</taxon>
        <taxon>Tracheophyta</taxon>
        <taxon>Spermatophyta</taxon>
        <taxon>Magnoliopsida</taxon>
        <taxon>eudicotyledons</taxon>
        <taxon>Gunneridae</taxon>
        <taxon>Pentapetalae</taxon>
        <taxon>rosids</taxon>
        <taxon>fabids</taxon>
        <taxon>Fabales</taxon>
        <taxon>Fabaceae</taxon>
        <taxon>Papilionoideae</taxon>
        <taxon>50 kb inversion clade</taxon>
        <taxon>NPAAA clade</taxon>
        <taxon>Hologalegina</taxon>
        <taxon>IRL clade</taxon>
        <taxon>Trifolieae</taxon>
        <taxon>Trifolium</taxon>
    </lineage>
</organism>
<reference evidence="1" key="1">
    <citation type="submission" date="2023-10" db="EMBL/GenBank/DDBJ databases">
        <authorList>
            <person name="Rodriguez Cubillos JULIANA M."/>
            <person name="De Vega J."/>
        </authorList>
    </citation>
    <scope>NUCLEOTIDE SEQUENCE</scope>
</reference>
<gene>
    <name evidence="1" type="ORF">MILVUS5_LOCUS40449</name>
</gene>
<dbReference type="Proteomes" id="UP001177021">
    <property type="component" value="Unassembled WGS sequence"/>
</dbReference>
<accession>A0ACB0M9S7</accession>
<protein>
    <submittedName>
        <fullName evidence="1">Uncharacterized protein</fullName>
    </submittedName>
</protein>